<keyword evidence="1" id="KW-0479">Metal-binding</keyword>
<dbReference type="GO" id="GO:0001080">
    <property type="term" value="P:nitrogen catabolite activation of transcription from RNA polymerase II promoter"/>
    <property type="evidence" value="ECO:0007669"/>
    <property type="project" value="TreeGrafter"/>
</dbReference>
<dbReference type="SMART" id="SM00906">
    <property type="entry name" value="Fungal_trans"/>
    <property type="match status" value="1"/>
</dbReference>
<feature type="compositionally biased region" description="Polar residues" evidence="6">
    <location>
        <begin position="1"/>
        <end position="10"/>
    </location>
</feature>
<evidence type="ECO:0000256" key="2">
    <source>
        <dbReference type="ARBA" id="ARBA00023015"/>
    </source>
</evidence>
<dbReference type="PROSITE" id="PS00463">
    <property type="entry name" value="ZN2_CY6_FUNGAL_1"/>
    <property type="match status" value="1"/>
</dbReference>
<dbReference type="GO" id="GO:0005634">
    <property type="term" value="C:nucleus"/>
    <property type="evidence" value="ECO:0007669"/>
    <property type="project" value="TreeGrafter"/>
</dbReference>
<dbReference type="EMBL" id="JAQIZZ010000001">
    <property type="protein sequence ID" value="KAJ5557532.1"/>
    <property type="molecule type" value="Genomic_DNA"/>
</dbReference>
<keyword evidence="3" id="KW-0238">DNA-binding</keyword>
<keyword evidence="2" id="KW-0805">Transcription regulation</keyword>
<reference evidence="8 9" key="1">
    <citation type="journal article" date="2023" name="IMA Fungus">
        <title>Comparative genomic study of the Penicillium genus elucidates a diverse pangenome and 15 lateral gene transfer events.</title>
        <authorList>
            <person name="Petersen C."/>
            <person name="Sorensen T."/>
            <person name="Nielsen M.R."/>
            <person name="Sondergaard T.E."/>
            <person name="Sorensen J.L."/>
            <person name="Fitzpatrick D.A."/>
            <person name="Frisvad J.C."/>
            <person name="Nielsen K.L."/>
        </authorList>
    </citation>
    <scope>NUCLEOTIDE SEQUENCE [LARGE SCALE GENOMIC DNA]</scope>
    <source>
        <strain evidence="8 9">IBT 35679</strain>
    </source>
</reference>
<name>A0AAD6D9Z0_9EURO</name>
<feature type="domain" description="Zn(2)-C6 fungal-type" evidence="7">
    <location>
        <begin position="29"/>
        <end position="60"/>
    </location>
</feature>
<dbReference type="CDD" id="cd00067">
    <property type="entry name" value="GAL4"/>
    <property type="match status" value="1"/>
</dbReference>
<keyword evidence="4" id="KW-0804">Transcription</keyword>
<feature type="compositionally biased region" description="Basic residues" evidence="6">
    <location>
        <begin position="11"/>
        <end position="29"/>
    </location>
</feature>
<evidence type="ECO:0000256" key="4">
    <source>
        <dbReference type="ARBA" id="ARBA00023163"/>
    </source>
</evidence>
<dbReference type="GO" id="GO:0000981">
    <property type="term" value="F:DNA-binding transcription factor activity, RNA polymerase II-specific"/>
    <property type="evidence" value="ECO:0007669"/>
    <property type="project" value="InterPro"/>
</dbReference>
<dbReference type="PROSITE" id="PS50048">
    <property type="entry name" value="ZN2_CY6_FUNGAL_2"/>
    <property type="match status" value="1"/>
</dbReference>
<dbReference type="Proteomes" id="UP001220324">
    <property type="component" value="Unassembled WGS sequence"/>
</dbReference>
<evidence type="ECO:0000313" key="9">
    <source>
        <dbReference type="Proteomes" id="UP001220324"/>
    </source>
</evidence>
<evidence type="ECO:0000256" key="1">
    <source>
        <dbReference type="ARBA" id="ARBA00022723"/>
    </source>
</evidence>
<dbReference type="GO" id="GO:0003677">
    <property type="term" value="F:DNA binding"/>
    <property type="evidence" value="ECO:0007669"/>
    <property type="project" value="UniProtKB-KW"/>
</dbReference>
<evidence type="ECO:0000259" key="7">
    <source>
        <dbReference type="PROSITE" id="PS50048"/>
    </source>
</evidence>
<evidence type="ECO:0000256" key="6">
    <source>
        <dbReference type="SAM" id="MobiDB-lite"/>
    </source>
</evidence>
<evidence type="ECO:0000256" key="3">
    <source>
        <dbReference type="ARBA" id="ARBA00023125"/>
    </source>
</evidence>
<gene>
    <name evidence="8" type="ORF">N7494_001447</name>
</gene>
<dbReference type="Pfam" id="PF04082">
    <property type="entry name" value="Fungal_trans"/>
    <property type="match status" value="1"/>
</dbReference>
<accession>A0AAD6D9Z0</accession>
<dbReference type="CDD" id="cd12148">
    <property type="entry name" value="fungal_TF_MHR"/>
    <property type="match status" value="1"/>
</dbReference>
<sequence length="720" mass="81771">MELGSSNPTNGRRRRPINSRPYRSKRHPPCNECRRKKLRCQTDGHLSCQRCLATGCPCSFANSAHQCHGAALPRLNSSATRQEATVDYMEIGEVPTVQQPQARQHPVDLPSFDIPAFNLVEDLSGNMNPHLFTPYMTCPVTERYIHQKIQTLDGLEGFSYQVVGASGESDPWLLRHGKFNDRGFLLSHEVHFRNAGGVPLDEKIPVHFLVTADRLFEPSKQGPETPHLSLTYDELNSLVSLECAQRLIMLFIFPRLPVISRSQFDLAASGTAPDQCILQRTPVCLLAAIYASAEPFSKFDDYLSIVYAYCPPPTDRLWRIVLALVSRDGHTPHLATLQAGILYLHRPVSAAESAVADSVSVWSVVGMLVGIATSLGLQFECRPMGLPVWERRIRRRLWWAIYAEDKWRSLLMGRPPYIKDDEWDVTNLDDDDFLVSDSLRDALQRSSPDDQCQHEVWSVQSFQHFIRLSRVADELQHSLYALKSAQRLCSDFQATLDIARPLLQKLKEWYDQSPASIRQRTRLSIDIGNMSSQSNYLHFSYILLEIFIFRALLRPMVRSPTPLPLFEEAHDIPGFRDHVNDLFTQIFEVDEFEPSLAINMSEESRNGSAVLKEAESCAAKMLRLAMRIDHGGFSGFWFSWSRIVFATVTNFMMLLLVQAPTKDYAVRAKSLVDLWRETLQNLSKSSPMMNLGLVRLNGPLWAGLSTNYNLPRHVKEVLDE</sequence>
<keyword evidence="9" id="KW-1185">Reference proteome</keyword>
<dbReference type="InterPro" id="IPR036864">
    <property type="entry name" value="Zn2-C6_fun-type_DNA-bd_sf"/>
</dbReference>
<dbReference type="InterPro" id="IPR050797">
    <property type="entry name" value="Carb_Metab_Trans_Reg"/>
</dbReference>
<dbReference type="PANTHER" id="PTHR31668">
    <property type="entry name" value="GLUCOSE TRANSPORT TRANSCRIPTION REGULATOR RGT1-RELATED-RELATED"/>
    <property type="match status" value="1"/>
</dbReference>
<dbReference type="InterPro" id="IPR007219">
    <property type="entry name" value="XnlR_reg_dom"/>
</dbReference>
<dbReference type="GO" id="GO:0008270">
    <property type="term" value="F:zinc ion binding"/>
    <property type="evidence" value="ECO:0007669"/>
    <property type="project" value="InterPro"/>
</dbReference>
<evidence type="ECO:0000313" key="8">
    <source>
        <dbReference type="EMBL" id="KAJ5557532.1"/>
    </source>
</evidence>
<evidence type="ECO:0000256" key="5">
    <source>
        <dbReference type="ARBA" id="ARBA00023242"/>
    </source>
</evidence>
<comment type="caution">
    <text evidence="8">The sequence shown here is derived from an EMBL/GenBank/DDBJ whole genome shotgun (WGS) entry which is preliminary data.</text>
</comment>
<feature type="region of interest" description="Disordered" evidence="6">
    <location>
        <begin position="1"/>
        <end position="29"/>
    </location>
</feature>
<dbReference type="Gene3D" id="4.10.240.10">
    <property type="entry name" value="Zn(2)-C6 fungal-type DNA-binding domain"/>
    <property type="match status" value="1"/>
</dbReference>
<dbReference type="GO" id="GO:0006351">
    <property type="term" value="P:DNA-templated transcription"/>
    <property type="evidence" value="ECO:0007669"/>
    <property type="project" value="InterPro"/>
</dbReference>
<keyword evidence="5" id="KW-0539">Nucleus</keyword>
<dbReference type="AlphaFoldDB" id="A0AAD6D9Z0"/>
<dbReference type="InterPro" id="IPR001138">
    <property type="entry name" value="Zn2Cys6_DnaBD"/>
</dbReference>
<proteinExistence type="predicted"/>
<protein>
    <recommendedName>
        <fullName evidence="7">Zn(2)-C6 fungal-type domain-containing protein</fullName>
    </recommendedName>
</protein>
<organism evidence="8 9">
    <name type="scientific">Penicillium frequentans</name>
    <dbReference type="NCBI Taxonomy" id="3151616"/>
    <lineage>
        <taxon>Eukaryota</taxon>
        <taxon>Fungi</taxon>
        <taxon>Dikarya</taxon>
        <taxon>Ascomycota</taxon>
        <taxon>Pezizomycotina</taxon>
        <taxon>Eurotiomycetes</taxon>
        <taxon>Eurotiomycetidae</taxon>
        <taxon>Eurotiales</taxon>
        <taxon>Aspergillaceae</taxon>
        <taxon>Penicillium</taxon>
    </lineage>
</organism>
<dbReference type="PANTHER" id="PTHR31668:SF4">
    <property type="entry name" value="TRANSCRIPTIONAL ACTIVATOR PROTEIN DAL81"/>
    <property type="match status" value="1"/>
</dbReference>